<dbReference type="AlphaFoldDB" id="X1IT61"/>
<name>X1IT61_9ZZZZ</name>
<accession>X1IT61</accession>
<keyword evidence="1" id="KW-0472">Membrane</keyword>
<protein>
    <submittedName>
        <fullName evidence="2">Uncharacterized protein</fullName>
    </submittedName>
</protein>
<gene>
    <name evidence="2" type="ORF">S03H2_61708</name>
</gene>
<keyword evidence="1" id="KW-0812">Transmembrane</keyword>
<reference evidence="2" key="1">
    <citation type="journal article" date="2014" name="Front. Microbiol.">
        <title>High frequency of phylogenetically diverse reductive dehalogenase-homologous genes in deep subseafloor sedimentary metagenomes.</title>
        <authorList>
            <person name="Kawai M."/>
            <person name="Futagami T."/>
            <person name="Toyoda A."/>
            <person name="Takaki Y."/>
            <person name="Nishi S."/>
            <person name="Hori S."/>
            <person name="Arai W."/>
            <person name="Tsubouchi T."/>
            <person name="Morono Y."/>
            <person name="Uchiyama I."/>
            <person name="Ito T."/>
            <person name="Fujiyama A."/>
            <person name="Inagaki F."/>
            <person name="Takami H."/>
        </authorList>
    </citation>
    <scope>NUCLEOTIDE SEQUENCE</scope>
    <source>
        <strain evidence="2">Expedition CK06-06</strain>
    </source>
</reference>
<feature type="transmembrane region" description="Helical" evidence="1">
    <location>
        <begin position="112"/>
        <end position="130"/>
    </location>
</feature>
<comment type="caution">
    <text evidence="2">The sequence shown here is derived from an EMBL/GenBank/DDBJ whole genome shotgun (WGS) entry which is preliminary data.</text>
</comment>
<feature type="non-terminal residue" evidence="2">
    <location>
        <position position="1"/>
    </location>
</feature>
<evidence type="ECO:0000313" key="2">
    <source>
        <dbReference type="EMBL" id="GAH85626.1"/>
    </source>
</evidence>
<proteinExistence type="predicted"/>
<feature type="transmembrane region" description="Helical" evidence="1">
    <location>
        <begin position="78"/>
        <end position="100"/>
    </location>
</feature>
<organism evidence="2">
    <name type="scientific">marine sediment metagenome</name>
    <dbReference type="NCBI Taxonomy" id="412755"/>
    <lineage>
        <taxon>unclassified sequences</taxon>
        <taxon>metagenomes</taxon>
        <taxon>ecological metagenomes</taxon>
    </lineage>
</organism>
<sequence length="155" mass="17608">VVKKDAVNPPVMIFSVLPLKQMEKKKGRKKKSERRYLNVYIEFEEKLINHTVLSVIVQPKHFHLDLGPIQIDISKKTVFLVSFISVLIATISTIFSVITFETTSLTNIMSSFAPGLASFIFFAVFIIALVKNGIYPLKQKWSALLKFDKGTVMMK</sequence>
<keyword evidence="1" id="KW-1133">Transmembrane helix</keyword>
<evidence type="ECO:0000256" key="1">
    <source>
        <dbReference type="SAM" id="Phobius"/>
    </source>
</evidence>
<dbReference type="EMBL" id="BARU01039849">
    <property type="protein sequence ID" value="GAH85626.1"/>
    <property type="molecule type" value="Genomic_DNA"/>
</dbReference>